<name>A0ABQ9CCQ8_9ROSI</name>
<reference evidence="1" key="2">
    <citation type="journal article" date="2023" name="Int. J. Mol. Sci.">
        <title>De Novo Assembly and Annotation of 11 Diverse Shrub Willow (Salix) Genomes Reveals Novel Gene Organization in Sex-Linked Regions.</title>
        <authorList>
            <person name="Hyden B."/>
            <person name="Feng K."/>
            <person name="Yates T.B."/>
            <person name="Jawdy S."/>
            <person name="Cereghino C."/>
            <person name="Smart L.B."/>
            <person name="Muchero W."/>
        </authorList>
    </citation>
    <scope>NUCLEOTIDE SEQUENCE</scope>
    <source>
        <tissue evidence="1">Shoot tip</tissue>
    </source>
</reference>
<evidence type="ECO:0000313" key="1">
    <source>
        <dbReference type="EMBL" id="KAJ6396058.1"/>
    </source>
</evidence>
<comment type="caution">
    <text evidence="1">The sequence shown here is derived from an EMBL/GenBank/DDBJ whole genome shotgun (WGS) entry which is preliminary data.</text>
</comment>
<sequence>MGRNDRSGGSTAWHDHQEDFSQCMKNAKLMEIPYTGLRYTWHNSQAIGTIHKKLDWSFGNAAFFTKWSMANSNFLLRSISDNSATMAMLTKAEIKPHPPYKFLNLWVEKEEFLPMVHATWMEEADGHPMLQLTTKL</sequence>
<dbReference type="PANTHER" id="PTHR33710:SF71">
    <property type="entry name" value="ENDONUCLEASE_EXONUCLEASE_PHOSPHATASE DOMAIN-CONTAINING PROTEIN"/>
    <property type="match status" value="1"/>
</dbReference>
<reference evidence="1" key="1">
    <citation type="submission" date="2022-10" db="EMBL/GenBank/DDBJ databases">
        <authorList>
            <person name="Hyden B.L."/>
            <person name="Feng K."/>
            <person name="Yates T."/>
            <person name="Jawdy S."/>
            <person name="Smart L.B."/>
            <person name="Muchero W."/>
        </authorList>
    </citation>
    <scope>NUCLEOTIDE SEQUENCE</scope>
    <source>
        <tissue evidence="1">Shoot tip</tissue>
    </source>
</reference>
<dbReference type="Proteomes" id="UP001141253">
    <property type="component" value="Chromosome 4"/>
</dbReference>
<dbReference type="EMBL" id="JAPFFI010000004">
    <property type="protein sequence ID" value="KAJ6396058.1"/>
    <property type="molecule type" value="Genomic_DNA"/>
</dbReference>
<dbReference type="PANTHER" id="PTHR33710">
    <property type="entry name" value="BNAC02G09200D PROTEIN"/>
    <property type="match status" value="1"/>
</dbReference>
<gene>
    <name evidence="1" type="ORF">OIU77_021153</name>
</gene>
<protein>
    <submittedName>
        <fullName evidence="1">Uncharacterized protein</fullName>
    </submittedName>
</protein>
<accession>A0ABQ9CCQ8</accession>
<evidence type="ECO:0000313" key="2">
    <source>
        <dbReference type="Proteomes" id="UP001141253"/>
    </source>
</evidence>
<proteinExistence type="predicted"/>
<keyword evidence="2" id="KW-1185">Reference proteome</keyword>
<organism evidence="1 2">
    <name type="scientific">Salix suchowensis</name>
    <dbReference type="NCBI Taxonomy" id="1278906"/>
    <lineage>
        <taxon>Eukaryota</taxon>
        <taxon>Viridiplantae</taxon>
        <taxon>Streptophyta</taxon>
        <taxon>Embryophyta</taxon>
        <taxon>Tracheophyta</taxon>
        <taxon>Spermatophyta</taxon>
        <taxon>Magnoliopsida</taxon>
        <taxon>eudicotyledons</taxon>
        <taxon>Gunneridae</taxon>
        <taxon>Pentapetalae</taxon>
        <taxon>rosids</taxon>
        <taxon>fabids</taxon>
        <taxon>Malpighiales</taxon>
        <taxon>Salicaceae</taxon>
        <taxon>Saliceae</taxon>
        <taxon>Salix</taxon>
    </lineage>
</organism>